<protein>
    <submittedName>
        <fullName evidence="2">Phage-related tail fiber protein</fullName>
    </submittedName>
</protein>
<dbReference type="InterPro" id="IPR054075">
    <property type="entry name" value="Gp53-like_C"/>
</dbReference>
<gene>
    <name evidence="2" type="ORF">J121_400</name>
</gene>
<feature type="domain" description="Putative tail fiber protein gp53-like C-terminal" evidence="1">
    <location>
        <begin position="296"/>
        <end position="373"/>
    </location>
</feature>
<evidence type="ECO:0000313" key="2">
    <source>
        <dbReference type="EMBL" id="KNH02616.1"/>
    </source>
</evidence>
<dbReference type="RefSeq" id="WP_050600033.1">
    <property type="nucleotide sequence ID" value="NZ_JYNE01000022.1"/>
</dbReference>
<dbReference type="PATRIC" id="fig|1306953.7.peg.403"/>
<dbReference type="Gene3D" id="2.60.40.3940">
    <property type="match status" value="1"/>
</dbReference>
<dbReference type="Proteomes" id="UP000037446">
    <property type="component" value="Unassembled WGS sequence"/>
</dbReference>
<dbReference type="STRING" id="1306953.J121_400"/>
<dbReference type="AlphaFoldDB" id="A0A0L1KFE3"/>
<reference evidence="2" key="1">
    <citation type="submission" date="2015-02" db="EMBL/GenBank/DDBJ databases">
        <authorList>
            <person name="Chooi Y.-H."/>
        </authorList>
    </citation>
    <scope>NUCLEOTIDE SEQUENCE [LARGE SCALE GENOMIC DNA]</scope>
    <source>
        <strain evidence="2">LAMA 915</strain>
    </source>
</reference>
<evidence type="ECO:0000313" key="3">
    <source>
        <dbReference type="Proteomes" id="UP000037446"/>
    </source>
</evidence>
<proteinExistence type="predicted"/>
<dbReference type="EMBL" id="JYNE01000022">
    <property type="protein sequence ID" value="KNH02616.1"/>
    <property type="molecule type" value="Genomic_DNA"/>
</dbReference>
<accession>A0A0L1KFE3</accession>
<organism evidence="2 3">
    <name type="scientific">Qipengyuania citrea LAMA 915</name>
    <dbReference type="NCBI Taxonomy" id="1306953"/>
    <lineage>
        <taxon>Bacteria</taxon>
        <taxon>Pseudomonadati</taxon>
        <taxon>Pseudomonadota</taxon>
        <taxon>Alphaproteobacteria</taxon>
        <taxon>Sphingomonadales</taxon>
        <taxon>Erythrobacteraceae</taxon>
        <taxon>Qipengyuania</taxon>
    </lineage>
</organism>
<name>A0A0L1KFE3_9SPHN</name>
<evidence type="ECO:0000259" key="1">
    <source>
        <dbReference type="Pfam" id="PF21882"/>
    </source>
</evidence>
<comment type="caution">
    <text evidence="2">The sequence shown here is derived from an EMBL/GenBank/DDBJ whole genome shotgun (WGS) entry which is preliminary data.</text>
</comment>
<dbReference type="Pfam" id="PF21882">
    <property type="entry name" value="Gp53-like_C"/>
    <property type="match status" value="1"/>
</dbReference>
<sequence>MPQTFPFMITQAGLDALVDAQNGETEAIRVTEVGFTEQHVALAPTLEVLPGEFKRLDTISGQSASETVIHMTATDHSLDVYEVRAIGLFLADGTLFAAYSHPPSALFRKVDIANFLIAFDIVFSEAVGGDIEFGDATFLYPPATEVTKGVASLATQGDVDEGSDDEQIVTPLKLAQRLLPVLQSIVDEAEARTQADAAQEQALDQEESERQAADTALQSLINALRAITITGAGLATGGGNLTANRVINVLAATAAQVMAGVSNSVAITPASLGPIITSFGQSGYASVPGGNPSAVLLLQWGRFTAGANSSPSITFPIAFSAPAFAVVVDGTSDTNNDAQDNFPTVRTPTISATGFTAFNPNDSADQCCFFAVGQVDLT</sequence>